<accession>A0A927HDU9</accession>
<dbReference type="RefSeq" id="WP_191075011.1">
    <property type="nucleotide sequence ID" value="NZ_JACTAG010000001.1"/>
</dbReference>
<evidence type="ECO:0000256" key="5">
    <source>
        <dbReference type="ARBA" id="ARBA00022741"/>
    </source>
</evidence>
<dbReference type="SUPFAM" id="SSF52540">
    <property type="entry name" value="P-loop containing nucleoside triphosphate hydrolases"/>
    <property type="match status" value="1"/>
</dbReference>
<dbReference type="InterPro" id="IPR032823">
    <property type="entry name" value="BCA_ABC_TP_C"/>
</dbReference>
<name>A0A927HDU9_9RHOB</name>
<keyword evidence="3" id="KW-1003">Cell membrane</keyword>
<dbReference type="PANTHER" id="PTHR45772">
    <property type="entry name" value="CONSERVED COMPONENT OF ABC TRANSPORTER FOR NATURAL AMINO ACIDS-RELATED"/>
    <property type="match status" value="1"/>
</dbReference>
<feature type="transmembrane region" description="Helical" evidence="9">
    <location>
        <begin position="21"/>
        <end position="40"/>
    </location>
</feature>
<feature type="transmembrane region" description="Helical" evidence="9">
    <location>
        <begin position="311"/>
        <end position="329"/>
    </location>
</feature>
<dbReference type="Pfam" id="PF00005">
    <property type="entry name" value="ABC_tran"/>
    <property type="match status" value="1"/>
</dbReference>
<feature type="transmembrane region" description="Helical" evidence="9">
    <location>
        <begin position="106"/>
        <end position="130"/>
    </location>
</feature>
<dbReference type="GO" id="GO:0005304">
    <property type="term" value="F:L-valine transmembrane transporter activity"/>
    <property type="evidence" value="ECO:0007669"/>
    <property type="project" value="TreeGrafter"/>
</dbReference>
<dbReference type="EMBL" id="JACTAG010000001">
    <property type="protein sequence ID" value="MBD3664102.1"/>
    <property type="molecule type" value="Genomic_DNA"/>
</dbReference>
<dbReference type="PROSITE" id="PS50893">
    <property type="entry name" value="ABC_TRANSPORTER_2"/>
    <property type="match status" value="1"/>
</dbReference>
<evidence type="ECO:0000256" key="4">
    <source>
        <dbReference type="ARBA" id="ARBA00022692"/>
    </source>
</evidence>
<keyword evidence="2" id="KW-0813">Transport</keyword>
<feature type="domain" description="ABC transporter" evidence="10">
    <location>
        <begin position="370"/>
        <end position="603"/>
    </location>
</feature>
<comment type="subcellular location">
    <subcellularLocation>
        <location evidence="1">Cell membrane</location>
        <topology evidence="1">Multi-pass membrane protein</topology>
    </subcellularLocation>
</comment>
<evidence type="ECO:0000256" key="1">
    <source>
        <dbReference type="ARBA" id="ARBA00004651"/>
    </source>
</evidence>
<feature type="transmembrane region" description="Helical" evidence="9">
    <location>
        <begin position="142"/>
        <end position="160"/>
    </location>
</feature>
<dbReference type="GO" id="GO:0042941">
    <property type="term" value="P:D-alanine transmembrane transport"/>
    <property type="evidence" value="ECO:0007669"/>
    <property type="project" value="TreeGrafter"/>
</dbReference>
<dbReference type="GO" id="GO:1903806">
    <property type="term" value="P:L-isoleucine import across plasma membrane"/>
    <property type="evidence" value="ECO:0007669"/>
    <property type="project" value="TreeGrafter"/>
</dbReference>
<dbReference type="AlphaFoldDB" id="A0A927HDU9"/>
<dbReference type="CDD" id="cd06581">
    <property type="entry name" value="TM_PBP1_LivM_like"/>
    <property type="match status" value="1"/>
</dbReference>
<evidence type="ECO:0000256" key="6">
    <source>
        <dbReference type="ARBA" id="ARBA00022840"/>
    </source>
</evidence>
<dbReference type="CDD" id="cd03219">
    <property type="entry name" value="ABC_Mj1267_LivG_branched"/>
    <property type="match status" value="1"/>
</dbReference>
<evidence type="ECO:0000256" key="7">
    <source>
        <dbReference type="ARBA" id="ARBA00022989"/>
    </source>
</evidence>
<evidence type="ECO:0000313" key="11">
    <source>
        <dbReference type="EMBL" id="MBD3664102.1"/>
    </source>
</evidence>
<dbReference type="Proteomes" id="UP000635142">
    <property type="component" value="Unassembled WGS sequence"/>
</dbReference>
<dbReference type="InterPro" id="IPR003439">
    <property type="entry name" value="ABC_transporter-like_ATP-bd"/>
</dbReference>
<dbReference type="InterPro" id="IPR051120">
    <property type="entry name" value="ABC_AA/LPS_Transport"/>
</dbReference>
<keyword evidence="12" id="KW-1185">Reference proteome</keyword>
<protein>
    <submittedName>
        <fullName evidence="11">Branched-chain amino acid ABC transporter ATP-binding protein/permease</fullName>
    </submittedName>
</protein>
<dbReference type="GO" id="GO:0015192">
    <property type="term" value="F:L-phenylalanine transmembrane transporter activity"/>
    <property type="evidence" value="ECO:0007669"/>
    <property type="project" value="TreeGrafter"/>
</dbReference>
<dbReference type="GO" id="GO:0015808">
    <property type="term" value="P:L-alanine transport"/>
    <property type="evidence" value="ECO:0007669"/>
    <property type="project" value="TreeGrafter"/>
</dbReference>
<evidence type="ECO:0000259" key="10">
    <source>
        <dbReference type="PROSITE" id="PS50893"/>
    </source>
</evidence>
<evidence type="ECO:0000256" key="3">
    <source>
        <dbReference type="ARBA" id="ARBA00022475"/>
    </source>
</evidence>
<evidence type="ECO:0000313" key="12">
    <source>
        <dbReference type="Proteomes" id="UP000635142"/>
    </source>
</evidence>
<keyword evidence="7 9" id="KW-1133">Transmembrane helix</keyword>
<dbReference type="InterPro" id="IPR027417">
    <property type="entry name" value="P-loop_NTPase"/>
</dbReference>
<evidence type="ECO:0000256" key="8">
    <source>
        <dbReference type="ARBA" id="ARBA00023136"/>
    </source>
</evidence>
<feature type="transmembrane region" description="Helical" evidence="9">
    <location>
        <begin position="46"/>
        <end position="64"/>
    </location>
</feature>
<proteinExistence type="predicted"/>
<dbReference type="PANTHER" id="PTHR45772:SF7">
    <property type="entry name" value="AMINO ACID ABC TRANSPORTER ATP-BINDING PROTEIN"/>
    <property type="match status" value="1"/>
</dbReference>
<feature type="transmembrane region" description="Helical" evidence="9">
    <location>
        <begin position="180"/>
        <end position="197"/>
    </location>
</feature>
<dbReference type="Gene3D" id="3.40.50.300">
    <property type="entry name" value="P-loop containing nucleotide triphosphate hydrolases"/>
    <property type="match status" value="1"/>
</dbReference>
<evidence type="ECO:0000256" key="2">
    <source>
        <dbReference type="ARBA" id="ARBA00022448"/>
    </source>
</evidence>
<feature type="transmembrane region" description="Helical" evidence="9">
    <location>
        <begin position="228"/>
        <end position="251"/>
    </location>
</feature>
<feature type="transmembrane region" description="Helical" evidence="9">
    <location>
        <begin position="76"/>
        <end position="94"/>
    </location>
</feature>
<keyword evidence="5" id="KW-0547">Nucleotide-binding</keyword>
<dbReference type="Pfam" id="PF12399">
    <property type="entry name" value="BCA_ABC_TP_C"/>
    <property type="match status" value="1"/>
</dbReference>
<organism evidence="11 12">
    <name type="scientific">Sulfitobacter aestuariivivens</name>
    <dbReference type="NCBI Taxonomy" id="2766981"/>
    <lineage>
        <taxon>Bacteria</taxon>
        <taxon>Pseudomonadati</taxon>
        <taxon>Pseudomonadota</taxon>
        <taxon>Alphaproteobacteria</taxon>
        <taxon>Rhodobacterales</taxon>
        <taxon>Roseobacteraceae</taxon>
        <taxon>Sulfitobacter</taxon>
    </lineage>
</organism>
<gene>
    <name evidence="11" type="ORF">H9Q16_09230</name>
</gene>
<dbReference type="GO" id="GO:0005524">
    <property type="term" value="F:ATP binding"/>
    <property type="evidence" value="ECO:0007669"/>
    <property type="project" value="UniProtKB-KW"/>
</dbReference>
<dbReference type="GO" id="GO:1903805">
    <property type="term" value="P:L-valine import across plasma membrane"/>
    <property type="evidence" value="ECO:0007669"/>
    <property type="project" value="TreeGrafter"/>
</dbReference>
<dbReference type="SMART" id="SM00382">
    <property type="entry name" value="AAA"/>
    <property type="match status" value="1"/>
</dbReference>
<feature type="transmembrane region" description="Helical" evidence="9">
    <location>
        <begin position="257"/>
        <end position="290"/>
    </location>
</feature>
<dbReference type="GO" id="GO:0005886">
    <property type="term" value="C:plasma membrane"/>
    <property type="evidence" value="ECO:0007669"/>
    <property type="project" value="UniProtKB-SubCell"/>
</dbReference>
<keyword evidence="8 9" id="KW-0472">Membrane</keyword>
<dbReference type="InterPro" id="IPR003593">
    <property type="entry name" value="AAA+_ATPase"/>
</dbReference>
<reference evidence="11" key="1">
    <citation type="submission" date="2020-08" db="EMBL/GenBank/DDBJ databases">
        <title>Sulfitobacter aestuariivivens sp. nov., isolated from a tidal flat.</title>
        <authorList>
            <person name="Park S."/>
            <person name="Yoon J.-H."/>
        </authorList>
    </citation>
    <scope>NUCLEOTIDE SEQUENCE</scope>
    <source>
        <strain evidence="11">TSTF-M16</strain>
    </source>
</reference>
<dbReference type="InterPro" id="IPR043428">
    <property type="entry name" value="LivM-like"/>
</dbReference>
<comment type="caution">
    <text evidence="11">The sequence shown here is derived from an EMBL/GenBank/DDBJ whole genome shotgun (WGS) entry which is preliminary data.</text>
</comment>
<dbReference type="InterPro" id="IPR001851">
    <property type="entry name" value="ABC_transp_permease"/>
</dbReference>
<dbReference type="GO" id="GO:0015188">
    <property type="term" value="F:L-isoleucine transmembrane transporter activity"/>
    <property type="evidence" value="ECO:0007669"/>
    <property type="project" value="TreeGrafter"/>
</dbReference>
<keyword evidence="4 9" id="KW-0812">Transmembrane</keyword>
<keyword evidence="6 11" id="KW-0067">ATP-binding</keyword>
<sequence>MSEVALYAHPARLRAANWLRTLAALGVLIGTVAVLTLVFGRTGERIALLMCVNVAAVVALAVFCGNTGIVSFGHGAFMALGAYASGILTMPAGLQRSALPELPGWLSGYELSVLGALPLVLLVGLCFALLTGSAISRLQGASAAIATLGLLIIVHSIAISAREFTRGSQTFYGVPRITDLTFVLLAAIGVVIVARLYRESRWGLFVRAARDDEDAASALGIYPRRARLVAWTLSGTLATLAGALYGHILGAFSPASFYLGLVFAQVVMMIVGGMSSVGGAVVGVVAVTILQNTVRNLEGGITVVGVTLPEVFGLTTVSLGIAILLVIWLRPQGLVGGFELGPGAGARLLDRIKPTVPVTPTPRPVTTEILKARGLSRSFAGVKAVTDVSFDVPAGRITGLIGPNGAGKSTFVNLITGQYAADTGTAEIDGVHLTGLLRHRIIEHRVARSFQNLRLFSGLTAFENVLVAALAAGYGRKNANAVALRELKAFDLGGIAAMRADNLPYGARKRLEIARALAQDPAILLLDEPAAGMNPAETDDLADRLIRIRQDRNIGILLIDHDLRFVNRLCSHIVVMNRGQKIAEGTPEEVRANPEVIEAYIGRGRVARAADASSTQDQVLAN</sequence>
<dbReference type="Pfam" id="PF02653">
    <property type="entry name" value="BPD_transp_2"/>
    <property type="match status" value="1"/>
</dbReference>
<dbReference type="GO" id="GO:0016887">
    <property type="term" value="F:ATP hydrolysis activity"/>
    <property type="evidence" value="ECO:0007669"/>
    <property type="project" value="InterPro"/>
</dbReference>
<evidence type="ECO:0000256" key="9">
    <source>
        <dbReference type="SAM" id="Phobius"/>
    </source>
</evidence>